<dbReference type="Gramene" id="TraesWEE_scaffold_023363_01G000100.1">
    <property type="protein sequence ID" value="TraesWEE_scaffold_023363_01G000100.1"/>
    <property type="gene ID" value="TraesWEE_scaffold_023363_01G000100"/>
</dbReference>
<dbReference type="Gramene" id="TraesLAC1A03G00048990.1">
    <property type="protein sequence ID" value="TraesLAC1A03G00048990.1.CDS1"/>
    <property type="gene ID" value="TraesLAC1A03G00048990"/>
</dbReference>
<dbReference type="Gramene" id="TraesARI1A03G00048000.1">
    <property type="protein sequence ID" value="TraesARI1A03G00048000.1.CDS1"/>
    <property type="gene ID" value="TraesARI1A03G00048000"/>
</dbReference>
<evidence type="ECO:0000313" key="2">
    <source>
        <dbReference type="Proteomes" id="UP000019116"/>
    </source>
</evidence>
<keyword evidence="2" id="KW-1185">Reference proteome</keyword>
<dbReference type="Gramene" id="TraesNOR1A03G00047470.1">
    <property type="protein sequence ID" value="TraesNOR1A03G00047470.1.CDS1"/>
    <property type="gene ID" value="TraesNOR1A03G00047470"/>
</dbReference>
<dbReference type="Gramene" id="TraesRN1A0100332400.1">
    <property type="protein sequence ID" value="TraesRN1A0100332400.1"/>
    <property type="gene ID" value="TraesRN1A0100332400"/>
</dbReference>
<dbReference type="Gramene" id="TraesPARA_EIv1.0_0073810.1">
    <property type="protein sequence ID" value="TraesPARA_EIv1.0_0073810.1.CDS1"/>
    <property type="gene ID" value="TraesPARA_EIv1.0_0073810"/>
</dbReference>
<dbReference type="Proteomes" id="UP000019116">
    <property type="component" value="Chromosome 1A"/>
</dbReference>
<organism evidence="1">
    <name type="scientific">Triticum aestivum</name>
    <name type="common">Wheat</name>
    <dbReference type="NCBI Taxonomy" id="4565"/>
    <lineage>
        <taxon>Eukaryota</taxon>
        <taxon>Viridiplantae</taxon>
        <taxon>Streptophyta</taxon>
        <taxon>Embryophyta</taxon>
        <taxon>Tracheophyta</taxon>
        <taxon>Spermatophyta</taxon>
        <taxon>Magnoliopsida</taxon>
        <taxon>Liliopsida</taxon>
        <taxon>Poales</taxon>
        <taxon>Poaceae</taxon>
        <taxon>BOP clade</taxon>
        <taxon>Pooideae</taxon>
        <taxon>Triticodae</taxon>
        <taxon>Triticeae</taxon>
        <taxon>Triticinae</taxon>
        <taxon>Triticum</taxon>
    </lineage>
</organism>
<proteinExistence type="predicted"/>
<dbReference type="Gramene" id="TraesCS1A02G121600.1">
    <property type="protein sequence ID" value="TraesCS1A02G121600.1.cds1"/>
    <property type="gene ID" value="TraesCS1A02G121600"/>
</dbReference>
<dbReference type="Gramene" id="TraesSYM1A03G00048770.1">
    <property type="protein sequence ID" value="TraesSYM1A03G00048770.1.CDS1"/>
    <property type="gene ID" value="TraesSYM1A03G00048770"/>
</dbReference>
<protein>
    <submittedName>
        <fullName evidence="1">Uncharacterized protein</fullName>
    </submittedName>
</protein>
<dbReference type="Gramene" id="TraesROB_scaffold_012337_01G000100.1">
    <property type="protein sequence ID" value="TraesROB_scaffold_012337_01G000100.1"/>
    <property type="gene ID" value="TraesROB_scaffold_012337_01G000100"/>
</dbReference>
<dbReference type="Gramene" id="TraesCLE_scaffold_016321_01G000100.1">
    <property type="protein sequence ID" value="TraesCLE_scaffold_016321_01G000100.1"/>
    <property type="gene ID" value="TraesCLE_scaffold_016321_01G000100"/>
</dbReference>
<accession>A0A3B5XWP9</accession>
<evidence type="ECO:0000313" key="1">
    <source>
        <dbReference type="EnsemblPlants" id="TraesCS1A02G121600.1.cds1"/>
    </source>
</evidence>
<dbReference type="Gramene" id="TraesLDM1A03G00048360.1">
    <property type="protein sequence ID" value="TraesLDM1A03G00048360.1.CDS1"/>
    <property type="gene ID" value="TraesLDM1A03G00048360"/>
</dbReference>
<reference evidence="1" key="1">
    <citation type="submission" date="2018-08" db="EMBL/GenBank/DDBJ databases">
        <authorList>
            <person name="Rossello M."/>
        </authorList>
    </citation>
    <scope>NUCLEOTIDE SEQUENCE [LARGE SCALE GENOMIC DNA]</scope>
    <source>
        <strain evidence="1">cv. Chinese Spring</strain>
    </source>
</reference>
<dbReference type="Gramene" id="TraesMAC1A03G00048040.1">
    <property type="protein sequence ID" value="TraesMAC1A03G00048040.1.CDS1"/>
    <property type="gene ID" value="TraesMAC1A03G00048040"/>
</dbReference>
<name>A0A3B5XWP9_WHEAT</name>
<dbReference type="Gramene" id="TraesJAG1A03G00047450.1">
    <property type="protein sequence ID" value="TraesJAG1A03G00047450.1.CDS1"/>
    <property type="gene ID" value="TraesJAG1A03G00047450"/>
</dbReference>
<dbReference type="Gramene" id="TraesCAD_scaffold_021163_01G000100.1">
    <property type="protein sequence ID" value="TraesCAD_scaffold_021163_01G000100.1"/>
    <property type="gene ID" value="TraesCAD_scaffold_021163_01G000100"/>
</dbReference>
<reference evidence="1" key="2">
    <citation type="submission" date="2018-10" db="UniProtKB">
        <authorList>
            <consortium name="EnsemblPlants"/>
        </authorList>
    </citation>
    <scope>IDENTIFICATION</scope>
</reference>
<sequence>MDEQSMCSACAIRCEWWRLHVMEAVSGGGCTSWRQSVTPCSRSLQRRRSQTGTLLMSTTLHRFARPQLPLSRAVTSIVDLTSTGDVHDHDTDEK</sequence>
<dbReference type="EnsemblPlants" id="TraesCS1A02G121600.1">
    <property type="protein sequence ID" value="TraesCS1A02G121600.1.cds1"/>
    <property type="gene ID" value="TraesCS1A02G121600"/>
</dbReference>
<dbReference type="Gramene" id="TraesJUL1A03G00048670.1">
    <property type="protein sequence ID" value="TraesJUL1A03G00048670.1.CDS1"/>
    <property type="gene ID" value="TraesJUL1A03G00048670"/>
</dbReference>
<dbReference type="Gramene" id="TraesSTA1A03G00046790.1">
    <property type="protein sequence ID" value="TraesSTA1A03G00046790.1.CDS1"/>
    <property type="gene ID" value="TraesSTA1A03G00046790"/>
</dbReference>
<dbReference type="AlphaFoldDB" id="A0A3B5XWP9"/>
<dbReference type="Gramene" id="TraesCS1A03G0299600.1">
    <property type="protein sequence ID" value="TraesCS1A03G0299600.1.CDS1"/>
    <property type="gene ID" value="TraesCS1A03G0299600"/>
</dbReference>